<sequence>MPYHHLRDLPDQVKENLPQHGQEIFKEAFNSAEKEYKDEEAHFKVAWNAVKNVYYKNQKGDWVKKD</sequence>
<evidence type="ECO:0000313" key="1">
    <source>
        <dbReference type="EMBL" id="MRX71643.1"/>
    </source>
</evidence>
<protein>
    <submittedName>
        <fullName evidence="1">Cation transporter</fullName>
    </submittedName>
</protein>
<name>A0A7X2IXH9_9BACI</name>
<organism evidence="1 2">
    <name type="scientific">Metabacillus lacus</name>
    <dbReference type="NCBI Taxonomy" id="1983721"/>
    <lineage>
        <taxon>Bacteria</taxon>
        <taxon>Bacillati</taxon>
        <taxon>Bacillota</taxon>
        <taxon>Bacilli</taxon>
        <taxon>Bacillales</taxon>
        <taxon>Bacillaceae</taxon>
        <taxon>Metabacillus</taxon>
    </lineage>
</organism>
<dbReference type="SUPFAM" id="SSF140376">
    <property type="entry name" value="ChaB-like"/>
    <property type="match status" value="1"/>
</dbReference>
<reference evidence="1 2" key="1">
    <citation type="submission" date="2019-11" db="EMBL/GenBank/DDBJ databases">
        <title>Bacillus lacus genome.</title>
        <authorList>
            <person name="Allen C.J."/>
            <person name="Newman J.D."/>
        </authorList>
    </citation>
    <scope>NUCLEOTIDE SEQUENCE [LARGE SCALE GENOMIC DNA]</scope>
    <source>
        <strain evidence="1 2">KCTC 33946</strain>
    </source>
</reference>
<proteinExistence type="predicted"/>
<accession>A0A7X2IXH9</accession>
<dbReference type="Proteomes" id="UP000448867">
    <property type="component" value="Unassembled WGS sequence"/>
</dbReference>
<dbReference type="Gene3D" id="1.10.1740.70">
    <property type="entry name" value="ChaB"/>
    <property type="match status" value="1"/>
</dbReference>
<gene>
    <name evidence="1" type="ORF">GJU40_05575</name>
</gene>
<keyword evidence="2" id="KW-1185">Reference proteome</keyword>
<dbReference type="EMBL" id="WKKI01000006">
    <property type="protein sequence ID" value="MRX71643.1"/>
    <property type="molecule type" value="Genomic_DNA"/>
</dbReference>
<dbReference type="AlphaFoldDB" id="A0A7X2IXH9"/>
<dbReference type="RefSeq" id="WP_343031418.1">
    <property type="nucleotide sequence ID" value="NZ_WKKI01000006.1"/>
</dbReference>
<comment type="caution">
    <text evidence="1">The sequence shown here is derived from an EMBL/GenBank/DDBJ whole genome shotgun (WGS) entry which is preliminary data.</text>
</comment>
<dbReference type="InterPro" id="IPR037205">
    <property type="entry name" value="ChaB_sf"/>
</dbReference>
<dbReference type="Pfam" id="PF06150">
    <property type="entry name" value="ChaB"/>
    <property type="match status" value="1"/>
</dbReference>
<evidence type="ECO:0000313" key="2">
    <source>
        <dbReference type="Proteomes" id="UP000448867"/>
    </source>
</evidence>
<dbReference type="InterPro" id="IPR009317">
    <property type="entry name" value="ChaB"/>
</dbReference>